<evidence type="ECO:0000256" key="3">
    <source>
        <dbReference type="ARBA" id="ARBA00023180"/>
    </source>
</evidence>
<dbReference type="EMBL" id="BGZK01000362">
    <property type="protein sequence ID" value="GBP39272.1"/>
    <property type="molecule type" value="Genomic_DNA"/>
</dbReference>
<dbReference type="SUPFAM" id="SSF50494">
    <property type="entry name" value="Trypsin-like serine proteases"/>
    <property type="match status" value="1"/>
</dbReference>
<evidence type="ECO:0000256" key="5">
    <source>
        <dbReference type="SAM" id="MobiDB-lite"/>
    </source>
</evidence>
<feature type="domain" description="Peptidase S1" evidence="6">
    <location>
        <begin position="245"/>
        <end position="513"/>
    </location>
</feature>
<dbReference type="PROSITE" id="PS00134">
    <property type="entry name" value="TRYPSIN_HIS"/>
    <property type="match status" value="1"/>
</dbReference>
<dbReference type="GO" id="GO:0006508">
    <property type="term" value="P:proteolysis"/>
    <property type="evidence" value="ECO:0007669"/>
    <property type="project" value="UniProtKB-KW"/>
</dbReference>
<organism evidence="7 8">
    <name type="scientific">Eumeta variegata</name>
    <name type="common">Bagworm moth</name>
    <name type="synonym">Eumeta japonica</name>
    <dbReference type="NCBI Taxonomy" id="151549"/>
    <lineage>
        <taxon>Eukaryota</taxon>
        <taxon>Metazoa</taxon>
        <taxon>Ecdysozoa</taxon>
        <taxon>Arthropoda</taxon>
        <taxon>Hexapoda</taxon>
        <taxon>Insecta</taxon>
        <taxon>Pterygota</taxon>
        <taxon>Neoptera</taxon>
        <taxon>Endopterygota</taxon>
        <taxon>Lepidoptera</taxon>
        <taxon>Glossata</taxon>
        <taxon>Ditrysia</taxon>
        <taxon>Tineoidea</taxon>
        <taxon>Psychidae</taxon>
        <taxon>Oiketicinae</taxon>
        <taxon>Eumeta</taxon>
    </lineage>
</organism>
<comment type="similarity">
    <text evidence="4">Belongs to the peptidase S1 family. CLIP subfamily.</text>
</comment>
<dbReference type="PANTHER" id="PTHR24258:SF136">
    <property type="entry name" value="GH06673P-RELATED"/>
    <property type="match status" value="1"/>
</dbReference>
<evidence type="ECO:0000256" key="4">
    <source>
        <dbReference type="ARBA" id="ARBA00024195"/>
    </source>
</evidence>
<keyword evidence="3" id="KW-0325">Glycoprotein</keyword>
<feature type="region of interest" description="Disordered" evidence="5">
    <location>
        <begin position="1"/>
        <end position="31"/>
    </location>
</feature>
<dbReference type="InterPro" id="IPR018114">
    <property type="entry name" value="TRYPSIN_HIS"/>
</dbReference>
<dbReference type="GO" id="GO:0004252">
    <property type="term" value="F:serine-type endopeptidase activity"/>
    <property type="evidence" value="ECO:0007669"/>
    <property type="project" value="InterPro"/>
</dbReference>
<gene>
    <name evidence="7" type="primary">snk</name>
    <name evidence="7" type="ORF">EVAR_22679_1</name>
</gene>
<accession>A0A4C1VLH9</accession>
<dbReference type="CDD" id="cd00190">
    <property type="entry name" value="Tryp_SPc"/>
    <property type="match status" value="1"/>
</dbReference>
<evidence type="ECO:0000256" key="1">
    <source>
        <dbReference type="ARBA" id="ARBA00022729"/>
    </source>
</evidence>
<proteinExistence type="inferred from homology"/>
<evidence type="ECO:0000313" key="7">
    <source>
        <dbReference type="EMBL" id="GBP39272.1"/>
    </source>
</evidence>
<dbReference type="PROSITE" id="PS50240">
    <property type="entry name" value="TRYPSIN_DOM"/>
    <property type="match status" value="1"/>
</dbReference>
<feature type="region of interest" description="Disordered" evidence="5">
    <location>
        <begin position="125"/>
        <end position="144"/>
    </location>
</feature>
<evidence type="ECO:0000259" key="6">
    <source>
        <dbReference type="PROSITE" id="PS50240"/>
    </source>
</evidence>
<keyword evidence="1" id="KW-0732">Signal</keyword>
<dbReference type="PRINTS" id="PR00722">
    <property type="entry name" value="CHYMOTRYPSIN"/>
</dbReference>
<dbReference type="PANTHER" id="PTHR24258">
    <property type="entry name" value="SERINE PROTEASE-RELATED"/>
    <property type="match status" value="1"/>
</dbReference>
<dbReference type="OrthoDB" id="6380398at2759"/>
<dbReference type="InterPro" id="IPR001314">
    <property type="entry name" value="Peptidase_S1A"/>
</dbReference>
<dbReference type="Proteomes" id="UP000299102">
    <property type="component" value="Unassembled WGS sequence"/>
</dbReference>
<keyword evidence="2" id="KW-1015">Disulfide bond</keyword>
<dbReference type="InterPro" id="IPR009003">
    <property type="entry name" value="Peptidase_S1_PA"/>
</dbReference>
<keyword evidence="8" id="KW-1185">Reference proteome</keyword>
<feature type="compositionally biased region" description="Basic and acidic residues" evidence="5">
    <location>
        <begin position="17"/>
        <end position="31"/>
    </location>
</feature>
<name>A0A4C1VLH9_EUMVA</name>
<evidence type="ECO:0000256" key="2">
    <source>
        <dbReference type="ARBA" id="ARBA00023157"/>
    </source>
</evidence>
<dbReference type="AlphaFoldDB" id="A0A4C1VLH9"/>
<keyword evidence="7" id="KW-0645">Protease</keyword>
<dbReference type="FunFam" id="2.40.10.10:FF:000028">
    <property type="entry name" value="Serine protease easter"/>
    <property type="match status" value="1"/>
</dbReference>
<dbReference type="STRING" id="151549.A0A4C1VLH9"/>
<comment type="caution">
    <text evidence="7">The sequence shown here is derived from an EMBL/GenBank/DDBJ whole genome shotgun (WGS) entry which is preliminary data.</text>
</comment>
<sequence>MRGSERHAYSGMVSPPKSERDRHKSERHASLPLEHNGDRCIDQNTYTIGVCRSPKNCDIAVRDLMYNGISPTFCVQSFTNSLVCCRQENSILYSASNLELASFDSRLKLKHSALCRESRPVPFDRRATLSTTRPQSHRAGPTTPLHKVNYKRALSAHSSAVNAARATDRSAWTTNEDLEKRRQQLQIRVSERNINPKGSLLTIISECTEYSRGVTQTVDFLPLLPDPEAISISAARCNYARVELIVGGEDAELDEFPHMAAIGWNSIAGGVVFKCGGALVSERFVLTAGHCMRAGRDFQLADLEPKVVRLGDQNLNSTVNDGANPVEIPIKAIHKHPAYAPPVRYNDIALLELATAVEFSTSIRPACLWNKHDFGAHTKAIATGWGVTQALLRLRIQRRVDVPSADVTKASHGHGRTALTPLLLTYFCVCGVNLVFTVSPNKLFTPSAVTGGSLSNRKESQFLPRTEEGDDFFTFTRFPGALSPASTQNVSLHVWYLKGLLSTPLEMLAPIRL</sequence>
<dbReference type="Gene3D" id="2.40.10.10">
    <property type="entry name" value="Trypsin-like serine proteases"/>
    <property type="match status" value="1"/>
</dbReference>
<evidence type="ECO:0000313" key="8">
    <source>
        <dbReference type="Proteomes" id="UP000299102"/>
    </source>
</evidence>
<protein>
    <submittedName>
        <fullName evidence="7">Serine protease snake</fullName>
    </submittedName>
</protein>
<reference evidence="7 8" key="1">
    <citation type="journal article" date="2019" name="Commun. Biol.">
        <title>The bagworm genome reveals a unique fibroin gene that provides high tensile strength.</title>
        <authorList>
            <person name="Kono N."/>
            <person name="Nakamura H."/>
            <person name="Ohtoshi R."/>
            <person name="Tomita M."/>
            <person name="Numata K."/>
            <person name="Arakawa K."/>
        </authorList>
    </citation>
    <scope>NUCLEOTIDE SEQUENCE [LARGE SCALE GENOMIC DNA]</scope>
</reference>
<dbReference type="SMART" id="SM00020">
    <property type="entry name" value="Tryp_SPc"/>
    <property type="match status" value="1"/>
</dbReference>
<dbReference type="InterPro" id="IPR001254">
    <property type="entry name" value="Trypsin_dom"/>
</dbReference>
<keyword evidence="7" id="KW-0378">Hydrolase</keyword>
<dbReference type="Pfam" id="PF00089">
    <property type="entry name" value="Trypsin"/>
    <property type="match status" value="1"/>
</dbReference>
<dbReference type="InterPro" id="IPR043504">
    <property type="entry name" value="Peptidase_S1_PA_chymotrypsin"/>
</dbReference>